<name>A0A0D2T320_GOSRA</name>
<proteinExistence type="predicted"/>
<reference evidence="1 2" key="1">
    <citation type="journal article" date="2012" name="Nature">
        <title>Repeated polyploidization of Gossypium genomes and the evolution of spinnable cotton fibres.</title>
        <authorList>
            <person name="Paterson A.H."/>
            <person name="Wendel J.F."/>
            <person name="Gundlach H."/>
            <person name="Guo H."/>
            <person name="Jenkins J."/>
            <person name="Jin D."/>
            <person name="Llewellyn D."/>
            <person name="Showmaker K.C."/>
            <person name="Shu S."/>
            <person name="Udall J."/>
            <person name="Yoo M.J."/>
            <person name="Byers R."/>
            <person name="Chen W."/>
            <person name="Doron-Faigenboim A."/>
            <person name="Duke M.V."/>
            <person name="Gong L."/>
            <person name="Grimwood J."/>
            <person name="Grover C."/>
            <person name="Grupp K."/>
            <person name="Hu G."/>
            <person name="Lee T.H."/>
            <person name="Li J."/>
            <person name="Lin L."/>
            <person name="Liu T."/>
            <person name="Marler B.S."/>
            <person name="Page J.T."/>
            <person name="Roberts A.W."/>
            <person name="Romanel E."/>
            <person name="Sanders W.S."/>
            <person name="Szadkowski E."/>
            <person name="Tan X."/>
            <person name="Tang H."/>
            <person name="Xu C."/>
            <person name="Wang J."/>
            <person name="Wang Z."/>
            <person name="Zhang D."/>
            <person name="Zhang L."/>
            <person name="Ashrafi H."/>
            <person name="Bedon F."/>
            <person name="Bowers J.E."/>
            <person name="Brubaker C.L."/>
            <person name="Chee P.W."/>
            <person name="Das S."/>
            <person name="Gingle A.R."/>
            <person name="Haigler C.H."/>
            <person name="Harker D."/>
            <person name="Hoffmann L.V."/>
            <person name="Hovav R."/>
            <person name="Jones D.C."/>
            <person name="Lemke C."/>
            <person name="Mansoor S."/>
            <person name="ur Rahman M."/>
            <person name="Rainville L.N."/>
            <person name="Rambani A."/>
            <person name="Reddy U.K."/>
            <person name="Rong J.K."/>
            <person name="Saranga Y."/>
            <person name="Scheffler B.E."/>
            <person name="Scheffler J.A."/>
            <person name="Stelly D.M."/>
            <person name="Triplett B.A."/>
            <person name="Van Deynze A."/>
            <person name="Vaslin M.F."/>
            <person name="Waghmare V.N."/>
            <person name="Walford S.A."/>
            <person name="Wright R.J."/>
            <person name="Zaki E.A."/>
            <person name="Zhang T."/>
            <person name="Dennis E.S."/>
            <person name="Mayer K.F."/>
            <person name="Peterson D.G."/>
            <person name="Rokhsar D.S."/>
            <person name="Wang X."/>
            <person name="Schmutz J."/>
        </authorList>
    </citation>
    <scope>NUCLEOTIDE SEQUENCE [LARGE SCALE GENOMIC DNA]</scope>
</reference>
<organism evidence="1 2">
    <name type="scientific">Gossypium raimondii</name>
    <name type="common">Peruvian cotton</name>
    <name type="synonym">Gossypium klotzschianum subsp. raimondii</name>
    <dbReference type="NCBI Taxonomy" id="29730"/>
    <lineage>
        <taxon>Eukaryota</taxon>
        <taxon>Viridiplantae</taxon>
        <taxon>Streptophyta</taxon>
        <taxon>Embryophyta</taxon>
        <taxon>Tracheophyta</taxon>
        <taxon>Spermatophyta</taxon>
        <taxon>Magnoliopsida</taxon>
        <taxon>eudicotyledons</taxon>
        <taxon>Gunneridae</taxon>
        <taxon>Pentapetalae</taxon>
        <taxon>rosids</taxon>
        <taxon>malvids</taxon>
        <taxon>Malvales</taxon>
        <taxon>Malvaceae</taxon>
        <taxon>Malvoideae</taxon>
        <taxon>Gossypium</taxon>
    </lineage>
</organism>
<dbReference type="Proteomes" id="UP000032304">
    <property type="component" value="Chromosome 8"/>
</dbReference>
<dbReference type="eggNOG" id="KOG1815">
    <property type="taxonomic scope" value="Eukaryota"/>
</dbReference>
<dbReference type="EMBL" id="CM001747">
    <property type="protein sequence ID" value="KJB50884.1"/>
    <property type="molecule type" value="Genomic_DNA"/>
</dbReference>
<dbReference type="STRING" id="29730.A0A0D2T320"/>
<sequence>APKNHCCLFAYPTTGLDRPTSPTPPPPNDQVVSCSGVCCKWKFDVSCICSHSFCWNCTEKAHRYVDCKTVAKWILKNSAESENMDR</sequence>
<gene>
    <name evidence="1" type="ORF">B456_008G191400</name>
</gene>
<dbReference type="Gramene" id="KJB50884">
    <property type="protein sequence ID" value="KJB50884"/>
    <property type="gene ID" value="B456_008G191400"/>
</dbReference>
<keyword evidence="2" id="KW-1185">Reference proteome</keyword>
<feature type="non-terminal residue" evidence="1">
    <location>
        <position position="1"/>
    </location>
</feature>
<evidence type="ECO:0000313" key="1">
    <source>
        <dbReference type="EMBL" id="KJB50884.1"/>
    </source>
</evidence>
<dbReference type="SUPFAM" id="SSF57850">
    <property type="entry name" value="RING/U-box"/>
    <property type="match status" value="1"/>
</dbReference>
<dbReference type="AlphaFoldDB" id="A0A0D2T320"/>
<evidence type="ECO:0008006" key="3">
    <source>
        <dbReference type="Google" id="ProtNLM"/>
    </source>
</evidence>
<accession>A0A0D2T320</accession>
<evidence type="ECO:0000313" key="2">
    <source>
        <dbReference type="Proteomes" id="UP000032304"/>
    </source>
</evidence>
<protein>
    <recommendedName>
        <fullName evidence="3">IBR domain-containing protein</fullName>
    </recommendedName>
</protein>